<feature type="transmembrane region" description="Helical" evidence="1">
    <location>
        <begin position="73"/>
        <end position="90"/>
    </location>
</feature>
<keyword evidence="1" id="KW-0812">Transmembrane</keyword>
<feature type="transmembrane region" description="Helical" evidence="1">
    <location>
        <begin position="252"/>
        <end position="271"/>
    </location>
</feature>
<reference evidence="3 4" key="1">
    <citation type="submission" date="2023-02" db="EMBL/GenBank/DDBJ databases">
        <title>Genome sequence of Shewanella metallivivens ER-Te-42B-Light, sp. nov., enriched from sulfide tube worms (Riftia pachyptila) isolated from Explorer Ridge in the Pacific Ocean.</title>
        <authorList>
            <person name="Maltman C."/>
            <person name="Kuzyk S.B."/>
            <person name="Kyndt J.A."/>
            <person name="Yurkov V."/>
        </authorList>
    </citation>
    <scope>NUCLEOTIDE SEQUENCE [LARGE SCALE GENOMIC DNA]</scope>
    <source>
        <strain evidence="3 4">ER-Te-42B-Light</strain>
    </source>
</reference>
<feature type="transmembrane region" description="Helical" evidence="1">
    <location>
        <begin position="157"/>
        <end position="179"/>
    </location>
</feature>
<evidence type="ECO:0000256" key="1">
    <source>
        <dbReference type="SAM" id="Phobius"/>
    </source>
</evidence>
<evidence type="ECO:0000259" key="2">
    <source>
        <dbReference type="Pfam" id="PF00892"/>
    </source>
</evidence>
<dbReference type="Proteomes" id="UP001213691">
    <property type="component" value="Unassembled WGS sequence"/>
</dbReference>
<feature type="domain" description="EamA" evidence="2">
    <location>
        <begin position="160"/>
        <end position="287"/>
    </location>
</feature>
<proteinExistence type="predicted"/>
<dbReference type="EMBL" id="JAQQPZ010000013">
    <property type="protein sequence ID" value="MDD8060793.1"/>
    <property type="molecule type" value="Genomic_DNA"/>
</dbReference>
<keyword evidence="4" id="KW-1185">Reference proteome</keyword>
<gene>
    <name evidence="3" type="ORF">PQR79_17130</name>
</gene>
<dbReference type="PANTHER" id="PTHR22911">
    <property type="entry name" value="ACYL-MALONYL CONDENSING ENZYME-RELATED"/>
    <property type="match status" value="1"/>
</dbReference>
<feature type="transmembrane region" description="Helical" evidence="1">
    <location>
        <begin position="37"/>
        <end position="53"/>
    </location>
</feature>
<dbReference type="RefSeq" id="WP_238104844.1">
    <property type="nucleotide sequence ID" value="NZ_JAQQPZ010000013.1"/>
</dbReference>
<comment type="caution">
    <text evidence="3">The sequence shown here is derived from an EMBL/GenBank/DDBJ whole genome shotgun (WGS) entry which is preliminary data.</text>
</comment>
<feature type="transmembrane region" description="Helical" evidence="1">
    <location>
        <begin position="96"/>
        <end position="114"/>
    </location>
</feature>
<feature type="transmembrane region" description="Helical" evidence="1">
    <location>
        <begin position="126"/>
        <end position="145"/>
    </location>
</feature>
<feature type="transmembrane region" description="Helical" evidence="1">
    <location>
        <begin position="218"/>
        <end position="240"/>
    </location>
</feature>
<evidence type="ECO:0000313" key="3">
    <source>
        <dbReference type="EMBL" id="MDD8060793.1"/>
    </source>
</evidence>
<evidence type="ECO:0000313" key="4">
    <source>
        <dbReference type="Proteomes" id="UP001213691"/>
    </source>
</evidence>
<feature type="transmembrane region" description="Helical" evidence="1">
    <location>
        <begin position="277"/>
        <end position="294"/>
    </location>
</feature>
<protein>
    <submittedName>
        <fullName evidence="3">EamA family transporter</fullName>
    </submittedName>
</protein>
<dbReference type="SUPFAM" id="SSF103481">
    <property type="entry name" value="Multidrug resistance efflux transporter EmrE"/>
    <property type="match status" value="2"/>
</dbReference>
<dbReference type="InterPro" id="IPR000620">
    <property type="entry name" value="EamA_dom"/>
</dbReference>
<dbReference type="Pfam" id="PF00892">
    <property type="entry name" value="EamA"/>
    <property type="match status" value="2"/>
</dbReference>
<name>A0ABT5TQ93_9GAMM</name>
<sequence>MFVKDSPVTAAFAIAVAAILWGTTGTAASFAPNVSPLATGAFAMGVGGVLMVLRSIKHLLEDKALLMAQPKNLMLGGLSVAIYPLAFYSSMKLSGVAIGTVVSITSAPFFTVLLERLISKKLISLNWIISFIFGGVGVILLTIGKQTETTIHPIDKLHHWGICLGLIAGLAYAIYSWAARQMIENGVRSNSSMASMFAFAAILLLPSLWFTADNLFTGAINISVAVYMATVPMFIGYLFFGYGLKHIHASTATMITLLEPAVATLFAIIIVGEQFHFIGWIGMIFISICLARQVKKIPSSQRQTTNAVY</sequence>
<feature type="domain" description="EamA" evidence="2">
    <location>
        <begin position="10"/>
        <end position="142"/>
    </location>
</feature>
<feature type="transmembrane region" description="Helical" evidence="1">
    <location>
        <begin position="191"/>
        <end position="212"/>
    </location>
</feature>
<dbReference type="PANTHER" id="PTHR22911:SF79">
    <property type="entry name" value="MOBA-LIKE NTP TRANSFERASE DOMAIN-CONTAINING PROTEIN"/>
    <property type="match status" value="1"/>
</dbReference>
<organism evidence="3 4">
    <name type="scientific">Shewanella metallivivens</name>
    <dbReference type="NCBI Taxonomy" id="2872342"/>
    <lineage>
        <taxon>Bacteria</taxon>
        <taxon>Pseudomonadati</taxon>
        <taxon>Pseudomonadota</taxon>
        <taxon>Gammaproteobacteria</taxon>
        <taxon>Alteromonadales</taxon>
        <taxon>Shewanellaceae</taxon>
        <taxon>Shewanella</taxon>
    </lineage>
</organism>
<accession>A0ABT5TQ93</accession>
<keyword evidence="1" id="KW-1133">Transmembrane helix</keyword>
<dbReference type="InterPro" id="IPR037185">
    <property type="entry name" value="EmrE-like"/>
</dbReference>
<keyword evidence="1" id="KW-0472">Membrane</keyword>